<name>A0A8S9JM06_BRACR</name>
<protein>
    <submittedName>
        <fullName evidence="1">Uncharacterized protein</fullName>
    </submittedName>
</protein>
<reference evidence="1" key="1">
    <citation type="submission" date="2019-12" db="EMBL/GenBank/DDBJ databases">
        <title>Genome sequencing and annotation of Brassica cretica.</title>
        <authorList>
            <person name="Studholme D.J."/>
            <person name="Sarris P.F."/>
        </authorList>
    </citation>
    <scope>NUCLEOTIDE SEQUENCE</scope>
    <source>
        <strain evidence="1">PFS-001/15</strain>
        <tissue evidence="1">Leaf</tissue>
    </source>
</reference>
<accession>A0A8S9JM06</accession>
<proteinExistence type="predicted"/>
<dbReference type="EMBL" id="QGKW02001660">
    <property type="protein sequence ID" value="KAF2582546.1"/>
    <property type="molecule type" value="Genomic_DNA"/>
</dbReference>
<dbReference type="Proteomes" id="UP000712281">
    <property type="component" value="Unassembled WGS sequence"/>
</dbReference>
<organism evidence="1 2">
    <name type="scientific">Brassica cretica</name>
    <name type="common">Mustard</name>
    <dbReference type="NCBI Taxonomy" id="69181"/>
    <lineage>
        <taxon>Eukaryota</taxon>
        <taxon>Viridiplantae</taxon>
        <taxon>Streptophyta</taxon>
        <taxon>Embryophyta</taxon>
        <taxon>Tracheophyta</taxon>
        <taxon>Spermatophyta</taxon>
        <taxon>Magnoliopsida</taxon>
        <taxon>eudicotyledons</taxon>
        <taxon>Gunneridae</taxon>
        <taxon>Pentapetalae</taxon>
        <taxon>rosids</taxon>
        <taxon>malvids</taxon>
        <taxon>Brassicales</taxon>
        <taxon>Brassicaceae</taxon>
        <taxon>Brassiceae</taxon>
        <taxon>Brassica</taxon>
    </lineage>
</organism>
<gene>
    <name evidence="1" type="ORF">F2Q68_00004087</name>
</gene>
<comment type="caution">
    <text evidence="1">The sequence shown here is derived from an EMBL/GenBank/DDBJ whole genome shotgun (WGS) entry which is preliminary data.</text>
</comment>
<evidence type="ECO:0000313" key="2">
    <source>
        <dbReference type="Proteomes" id="UP000712281"/>
    </source>
</evidence>
<dbReference type="AlphaFoldDB" id="A0A8S9JM06"/>
<evidence type="ECO:0000313" key="1">
    <source>
        <dbReference type="EMBL" id="KAF2582546.1"/>
    </source>
</evidence>
<sequence>MAWFDINFSAGTTEIALHLGDTKALLIDTLQRVYFKKRKHEKSKPLEVLDLNQRRGELEGTECEETRREVVGLEQLESRKAED</sequence>